<accession>X0XWH3</accession>
<reference evidence="1" key="1">
    <citation type="journal article" date="2014" name="Front. Microbiol.">
        <title>High frequency of phylogenetically diverse reductive dehalogenase-homologous genes in deep subseafloor sedimentary metagenomes.</title>
        <authorList>
            <person name="Kawai M."/>
            <person name="Futagami T."/>
            <person name="Toyoda A."/>
            <person name="Takaki Y."/>
            <person name="Nishi S."/>
            <person name="Hori S."/>
            <person name="Arai W."/>
            <person name="Tsubouchi T."/>
            <person name="Morono Y."/>
            <person name="Uchiyama I."/>
            <person name="Ito T."/>
            <person name="Fujiyama A."/>
            <person name="Inagaki F."/>
            <person name="Takami H."/>
        </authorList>
    </citation>
    <scope>NUCLEOTIDE SEQUENCE</scope>
    <source>
        <strain evidence="1">Expedition CK06-06</strain>
    </source>
</reference>
<sequence>KEMNAALGNAYKEAVNTLTRYRQEVEWDNVESLEWSPFEDRIEALVDQVEGIVEMDHRLKDILQLAQLVNDKLARGE</sequence>
<gene>
    <name evidence="1" type="ORF">S01H1_80441</name>
</gene>
<dbReference type="AlphaFoldDB" id="X0XWH3"/>
<comment type="caution">
    <text evidence="1">The sequence shown here is derived from an EMBL/GenBank/DDBJ whole genome shotgun (WGS) entry which is preliminary data.</text>
</comment>
<name>X0XWH3_9ZZZZ</name>
<feature type="non-terminal residue" evidence="1">
    <location>
        <position position="1"/>
    </location>
</feature>
<dbReference type="EMBL" id="BARS01054321">
    <property type="protein sequence ID" value="GAG47719.1"/>
    <property type="molecule type" value="Genomic_DNA"/>
</dbReference>
<evidence type="ECO:0000313" key="1">
    <source>
        <dbReference type="EMBL" id="GAG47719.1"/>
    </source>
</evidence>
<organism evidence="1">
    <name type="scientific">marine sediment metagenome</name>
    <dbReference type="NCBI Taxonomy" id="412755"/>
    <lineage>
        <taxon>unclassified sequences</taxon>
        <taxon>metagenomes</taxon>
        <taxon>ecological metagenomes</taxon>
    </lineage>
</organism>
<protein>
    <submittedName>
        <fullName evidence="1">Uncharacterized protein</fullName>
    </submittedName>
</protein>
<proteinExistence type="predicted"/>